<reference evidence="1" key="1">
    <citation type="submission" date="2023-01" db="EMBL/GenBank/DDBJ databases">
        <authorList>
            <person name="Piombo E."/>
        </authorList>
    </citation>
    <scope>NUCLEOTIDE SEQUENCE</scope>
</reference>
<evidence type="ECO:0000313" key="2">
    <source>
        <dbReference type="Proteomes" id="UP001160390"/>
    </source>
</evidence>
<proteinExistence type="predicted"/>
<protein>
    <submittedName>
        <fullName evidence="1">Uncharacterized protein</fullName>
    </submittedName>
</protein>
<gene>
    <name evidence="1" type="ORF">CCHLO57077_00019619</name>
</gene>
<evidence type="ECO:0000313" key="1">
    <source>
        <dbReference type="EMBL" id="CAI6089308.1"/>
    </source>
</evidence>
<accession>A0AA35M2K7</accession>
<dbReference type="Proteomes" id="UP001160390">
    <property type="component" value="Unassembled WGS sequence"/>
</dbReference>
<sequence>MHAAEGNGSFLTMSSLSRLHKQTSYACFSYSNEEPKSSFQSKGASICNKERKRSWYTASKYHDVDDLMDEPVFSSLPRHDANLRRLKKQASALEMDNHENPAIPACKGE</sequence>
<comment type="caution">
    <text evidence="1">The sequence shown here is derived from an EMBL/GenBank/DDBJ whole genome shotgun (WGS) entry which is preliminary data.</text>
</comment>
<keyword evidence="2" id="KW-1185">Reference proteome</keyword>
<dbReference type="AlphaFoldDB" id="A0AA35M2K7"/>
<dbReference type="EMBL" id="CABFNP030000988">
    <property type="protein sequence ID" value="CAI6089308.1"/>
    <property type="molecule type" value="Genomic_DNA"/>
</dbReference>
<name>A0AA35M2K7_9HYPO</name>
<organism evidence="1 2">
    <name type="scientific">Clonostachys chloroleuca</name>
    <dbReference type="NCBI Taxonomy" id="1926264"/>
    <lineage>
        <taxon>Eukaryota</taxon>
        <taxon>Fungi</taxon>
        <taxon>Dikarya</taxon>
        <taxon>Ascomycota</taxon>
        <taxon>Pezizomycotina</taxon>
        <taxon>Sordariomycetes</taxon>
        <taxon>Hypocreomycetidae</taxon>
        <taxon>Hypocreales</taxon>
        <taxon>Bionectriaceae</taxon>
        <taxon>Clonostachys</taxon>
    </lineage>
</organism>